<protein>
    <recommendedName>
        <fullName evidence="3">Coenzyme PQQ synthesis protein D (PqqD)</fullName>
    </recommendedName>
</protein>
<comment type="caution">
    <text evidence="1">The sequence shown here is derived from an EMBL/GenBank/DDBJ whole genome shotgun (WGS) entry which is preliminary data.</text>
</comment>
<dbReference type="InterPro" id="IPR041881">
    <property type="entry name" value="PqqD_sf"/>
</dbReference>
<organism evidence="1 2">
    <name type="scientific">Peptoclostridium litorale DSM 5388</name>
    <dbReference type="NCBI Taxonomy" id="1121324"/>
    <lineage>
        <taxon>Bacteria</taxon>
        <taxon>Bacillati</taxon>
        <taxon>Bacillota</taxon>
        <taxon>Clostridia</taxon>
        <taxon>Peptostreptococcales</taxon>
        <taxon>Peptoclostridiaceae</taxon>
        <taxon>Peptoclostridium</taxon>
    </lineage>
</organism>
<name>A0A069RIM6_PEPLI</name>
<dbReference type="RefSeq" id="WP_052635858.1">
    <property type="nucleotide sequence ID" value="NZ_FSRH01000001.1"/>
</dbReference>
<dbReference type="STRING" id="1121324.CLIT_2c02140"/>
<proteinExistence type="predicted"/>
<reference evidence="1 2" key="1">
    <citation type="submission" date="2014-03" db="EMBL/GenBank/DDBJ databases">
        <title>Genome sequence of Clostridium litorale W6, DSM 5388.</title>
        <authorList>
            <person name="Poehlein A."/>
            <person name="Jagirdar A."/>
            <person name="Khonsari B."/>
            <person name="Chibani C.M."/>
            <person name="Gutierrez Gutierrez D.A."/>
            <person name="Davydova E."/>
            <person name="Alghaithi H.S."/>
            <person name="Nair K.P."/>
            <person name="Dhamotharan K."/>
            <person name="Chandran L."/>
            <person name="G W."/>
            <person name="Daniel R."/>
        </authorList>
    </citation>
    <scope>NUCLEOTIDE SEQUENCE [LARGE SCALE GENOMIC DNA]</scope>
    <source>
        <strain evidence="1 2">W6</strain>
    </source>
</reference>
<dbReference type="EMBL" id="JJMM01000002">
    <property type="protein sequence ID" value="KDR96608.1"/>
    <property type="molecule type" value="Genomic_DNA"/>
</dbReference>
<dbReference type="OrthoDB" id="308521at2"/>
<dbReference type="eggNOG" id="ENOG50330XY">
    <property type="taxonomic scope" value="Bacteria"/>
</dbReference>
<dbReference type="Pfam" id="PF05402">
    <property type="entry name" value="PqqD"/>
    <property type="match status" value="1"/>
</dbReference>
<gene>
    <name evidence="1" type="ORF">CLIT_2c02140</name>
</gene>
<evidence type="ECO:0000313" key="2">
    <source>
        <dbReference type="Proteomes" id="UP000027946"/>
    </source>
</evidence>
<keyword evidence="2" id="KW-1185">Reference proteome</keyword>
<dbReference type="InterPro" id="IPR008792">
    <property type="entry name" value="PQQD"/>
</dbReference>
<dbReference type="AlphaFoldDB" id="A0A069RIM6"/>
<accession>A0A069RIM6</accession>
<dbReference type="Proteomes" id="UP000027946">
    <property type="component" value="Unassembled WGS sequence"/>
</dbReference>
<evidence type="ECO:0008006" key="3">
    <source>
        <dbReference type="Google" id="ProtNLM"/>
    </source>
</evidence>
<dbReference type="Gene3D" id="1.10.10.1150">
    <property type="entry name" value="Coenzyme PQQ synthesis protein D (PqqD)"/>
    <property type="match status" value="1"/>
</dbReference>
<evidence type="ECO:0000313" key="1">
    <source>
        <dbReference type="EMBL" id="KDR96608.1"/>
    </source>
</evidence>
<sequence length="122" mass="13936">MKSKISKDDNMLELIPLLNKKISLNEDENGIATIVVPRDGFFDKLVRLFCKTPKEMNIKLDSIGSFVIKSINGQNSIYEIGSLLKSEFGKDVDPIYERLLMHINILRNNNFIHLEKANDQNA</sequence>